<evidence type="ECO:0000313" key="2">
    <source>
        <dbReference type="Proteomes" id="UP000241986"/>
    </source>
</evidence>
<evidence type="ECO:0000313" key="1">
    <source>
        <dbReference type="EMBL" id="PTH78925.1"/>
    </source>
</evidence>
<reference evidence="1 2" key="1">
    <citation type="submission" date="2018-03" db="EMBL/GenBank/DDBJ databases">
        <title>Aeromonas veronii whole genome sequencing and analysis.</title>
        <authorList>
            <person name="Xie H."/>
            <person name="Liu T."/>
            <person name="Wang K."/>
        </authorList>
    </citation>
    <scope>NUCLEOTIDE SEQUENCE [LARGE SCALE GENOMIC DNA]</scope>
    <source>
        <strain evidence="1 2">XH.VA.1</strain>
    </source>
</reference>
<protein>
    <submittedName>
        <fullName evidence="1">Uncharacterized protein</fullName>
    </submittedName>
</protein>
<comment type="caution">
    <text evidence="1">The sequence shown here is derived from an EMBL/GenBank/DDBJ whole genome shotgun (WGS) entry which is preliminary data.</text>
</comment>
<dbReference type="Proteomes" id="UP000241986">
    <property type="component" value="Unassembled WGS sequence"/>
</dbReference>
<accession>A0A2T4MWL7</accession>
<dbReference type="EMBL" id="PZKL01000045">
    <property type="protein sequence ID" value="PTH78925.1"/>
    <property type="molecule type" value="Genomic_DNA"/>
</dbReference>
<dbReference type="RefSeq" id="WP_107684550.1">
    <property type="nucleotide sequence ID" value="NZ_PZKL01000045.1"/>
</dbReference>
<name>A0A2T4MWL7_AERVE</name>
<sequence>MLKYIKTETCIAAFVSSLVHKDKAQSMCQVAGEEATGAGFLHIGETDGEMSFSGKSVTMWLGSDSTDIKLFGDKAIVVWNNWQDFMIVNQTFYDKLVAGSAVFAHKVEVKVENGMISDINSLPAKVKGWIYTCL</sequence>
<organism evidence="1 2">
    <name type="scientific">Aeromonas veronii</name>
    <dbReference type="NCBI Taxonomy" id="654"/>
    <lineage>
        <taxon>Bacteria</taxon>
        <taxon>Pseudomonadati</taxon>
        <taxon>Pseudomonadota</taxon>
        <taxon>Gammaproteobacteria</taxon>
        <taxon>Aeromonadales</taxon>
        <taxon>Aeromonadaceae</taxon>
        <taxon>Aeromonas</taxon>
    </lineage>
</organism>
<dbReference type="AlphaFoldDB" id="A0A2T4MWL7"/>
<gene>
    <name evidence="1" type="ORF">DAA48_21020</name>
</gene>
<proteinExistence type="predicted"/>